<evidence type="ECO:0000313" key="3">
    <source>
        <dbReference type="Proteomes" id="UP001226389"/>
    </source>
</evidence>
<sequence>MAGKFEAFVDADSFFRFRLLAPDGAVIAVSGPFEDKAAVAAGIAAVRECAGTGLVTDLCPAGTVARPAAEPAAAAAAVPAGLPAAVVPVCGEERAPSTRHAFALANAPRRHATAPRWTRAAAR</sequence>
<dbReference type="SUPFAM" id="SSF160113">
    <property type="entry name" value="YegP-like"/>
    <property type="match status" value="1"/>
</dbReference>
<reference evidence="2 3" key="1">
    <citation type="submission" date="2023-07" db="EMBL/GenBank/DDBJ databases">
        <title>Sorghum-associated microbial communities from plants grown in Nebraska, USA.</title>
        <authorList>
            <person name="Schachtman D."/>
        </authorList>
    </citation>
    <scope>NUCLEOTIDE SEQUENCE [LARGE SCALE GENOMIC DNA]</scope>
    <source>
        <strain evidence="2 3">DS994</strain>
    </source>
</reference>
<protein>
    <submittedName>
        <fullName evidence="2">Uncharacterized protein YegP (UPF0339 family)</fullName>
    </submittedName>
</protein>
<keyword evidence="3" id="KW-1185">Reference proteome</keyword>
<dbReference type="RefSeq" id="WP_159633548.1">
    <property type="nucleotide sequence ID" value="NZ_JAUSSY010000001.1"/>
</dbReference>
<comment type="caution">
    <text evidence="2">The sequence shown here is derived from an EMBL/GenBank/DDBJ whole genome shotgun (WGS) entry which is preliminary data.</text>
</comment>
<gene>
    <name evidence="2" type="ORF">J2T22_000252</name>
</gene>
<evidence type="ECO:0000259" key="1">
    <source>
        <dbReference type="Pfam" id="PF07411"/>
    </source>
</evidence>
<evidence type="ECO:0000313" key="2">
    <source>
        <dbReference type="EMBL" id="MDQ0117092.1"/>
    </source>
</evidence>
<dbReference type="InterPro" id="IPR010879">
    <property type="entry name" value="DUF1508"/>
</dbReference>
<name>A0ABT9UBS0_9MICC</name>
<feature type="domain" description="DUF1508" evidence="1">
    <location>
        <begin position="11"/>
        <end position="55"/>
    </location>
</feature>
<dbReference type="EMBL" id="JAUSSY010000001">
    <property type="protein sequence ID" value="MDQ0117092.1"/>
    <property type="molecule type" value="Genomic_DNA"/>
</dbReference>
<proteinExistence type="predicted"/>
<accession>A0ABT9UBS0</accession>
<dbReference type="InterPro" id="IPR036913">
    <property type="entry name" value="YegP-like_sf"/>
</dbReference>
<dbReference type="Pfam" id="PF07411">
    <property type="entry name" value="DUF1508"/>
    <property type="match status" value="1"/>
</dbReference>
<dbReference type="Proteomes" id="UP001226389">
    <property type="component" value="Unassembled WGS sequence"/>
</dbReference>
<dbReference type="Gene3D" id="2.30.29.80">
    <property type="match status" value="1"/>
</dbReference>
<organism evidence="2 3">
    <name type="scientific">Pseudarthrobacter defluvii</name>
    <dbReference type="NCBI Taxonomy" id="410837"/>
    <lineage>
        <taxon>Bacteria</taxon>
        <taxon>Bacillati</taxon>
        <taxon>Actinomycetota</taxon>
        <taxon>Actinomycetes</taxon>
        <taxon>Micrococcales</taxon>
        <taxon>Micrococcaceae</taxon>
        <taxon>Pseudarthrobacter</taxon>
    </lineage>
</organism>